<keyword evidence="6" id="KW-0963">Cytoplasm</keyword>
<dbReference type="GO" id="GO:0046872">
    <property type="term" value="F:metal ion binding"/>
    <property type="evidence" value="ECO:0007669"/>
    <property type="project" value="UniProtKB-KW"/>
</dbReference>
<evidence type="ECO:0000256" key="12">
    <source>
        <dbReference type="ARBA" id="ARBA00023015"/>
    </source>
</evidence>
<dbReference type="GO" id="GO:0006368">
    <property type="term" value="P:transcription elongation by RNA polymerase II"/>
    <property type="evidence" value="ECO:0007669"/>
    <property type="project" value="EnsemblFungi"/>
</dbReference>
<reference evidence="16 17" key="1">
    <citation type="submission" date="2016-03" db="EMBL/GenBank/DDBJ databases">
        <authorList>
            <person name="Devillers H."/>
        </authorList>
    </citation>
    <scope>NUCLEOTIDE SEQUENCE [LARGE SCALE GENOMIC DNA]</scope>
    <source>
        <strain evidence="16">CBS 10888</strain>
    </source>
</reference>
<dbReference type="InterPro" id="IPR006941">
    <property type="entry name" value="RNase_CAF1"/>
</dbReference>
<dbReference type="EMBL" id="LT598458">
    <property type="protein sequence ID" value="SCU92249.1"/>
    <property type="molecule type" value="Genomic_DNA"/>
</dbReference>
<organism evidence="16 17">
    <name type="scientific">Lachancea dasiensis</name>
    <dbReference type="NCBI Taxonomy" id="1072105"/>
    <lineage>
        <taxon>Eukaryota</taxon>
        <taxon>Fungi</taxon>
        <taxon>Dikarya</taxon>
        <taxon>Ascomycota</taxon>
        <taxon>Saccharomycotina</taxon>
        <taxon>Saccharomycetes</taxon>
        <taxon>Saccharomycetales</taxon>
        <taxon>Saccharomycetaceae</taxon>
        <taxon>Lachancea</taxon>
    </lineage>
</organism>
<protein>
    <recommendedName>
        <fullName evidence="5">poly(A)-specific ribonuclease</fullName>
        <ecNumber evidence="5">3.1.13.4</ecNumber>
    </recommendedName>
</protein>
<feature type="region of interest" description="Disordered" evidence="15">
    <location>
        <begin position="1"/>
        <end position="66"/>
    </location>
</feature>
<dbReference type="Pfam" id="PF04857">
    <property type="entry name" value="CAF1"/>
    <property type="match status" value="1"/>
</dbReference>
<comment type="subcellular location">
    <subcellularLocation>
        <location evidence="3">Cytoplasm</location>
    </subcellularLocation>
    <subcellularLocation>
        <location evidence="2">Nucleus</location>
    </subcellularLocation>
</comment>
<dbReference type="GO" id="GO:0004535">
    <property type="term" value="F:poly(A)-specific ribonuclease activity"/>
    <property type="evidence" value="ECO:0007669"/>
    <property type="project" value="UniProtKB-EC"/>
</dbReference>
<keyword evidence="10" id="KW-0269">Exonuclease</keyword>
<dbReference type="FunFam" id="3.30.420.10:FF:000107">
    <property type="entry name" value="Poly(A) ribonuclease POP2"/>
    <property type="match status" value="1"/>
</dbReference>
<keyword evidence="9" id="KW-0378">Hydrolase</keyword>
<evidence type="ECO:0000256" key="6">
    <source>
        <dbReference type="ARBA" id="ARBA00022490"/>
    </source>
</evidence>
<comment type="catalytic activity">
    <reaction evidence="1">
        <text>Exonucleolytic cleavage of poly(A) to 5'-AMP.</text>
        <dbReference type="EC" id="3.1.13.4"/>
    </reaction>
</comment>
<dbReference type="InterPro" id="IPR039637">
    <property type="entry name" value="CNOT7/CNOT8/Pop2"/>
</dbReference>
<evidence type="ECO:0000256" key="15">
    <source>
        <dbReference type="SAM" id="MobiDB-lite"/>
    </source>
</evidence>
<dbReference type="SUPFAM" id="SSF53098">
    <property type="entry name" value="Ribonuclease H-like"/>
    <property type="match status" value="1"/>
</dbReference>
<dbReference type="OrthoDB" id="1164111at2759"/>
<sequence>MQSIRQLPDMPMNDHFFSSHNQQHQQPPGIGPQLFSPQLMHARLQQQQQQHQPQQQPNGLVGDAHTVDKNTGLQNVYLLKQKMEAANAAFGPQQMTQRQMQPQQMLNNAGQNGMSSTLGNLSGLPPGVNVLQQTAASNLGPPPGALPPHLVVENSFVLPPPNQFMVRDVWSNNLHAEFSQIRKLVDQYSVVSVSTEFVGTIARPMGNFRSKNDYHYQTMRSNVDLLNPVQIGISISDARGNKPETGPSTWQFNFQFDVTQEMVSAESLELLKKSGINFERHQNLGVAPFEFAQLVMDSGLVSDDITWVSYHAAYDFGFLVNMLMNNSMPNNKEDYVWWVHQFMPNFYDLNLINKFAQQQQQQGQNQSQSPSQLQPTLESMADELGIPRLPLFSSTAGQSLLALLTFTHLFKLRIPHPQLGPNIARYKNMIYGITNE</sequence>
<dbReference type="InterPro" id="IPR036397">
    <property type="entry name" value="RNaseH_sf"/>
</dbReference>
<evidence type="ECO:0000313" key="16">
    <source>
        <dbReference type="EMBL" id="SCU92249.1"/>
    </source>
</evidence>
<dbReference type="PANTHER" id="PTHR10797">
    <property type="entry name" value="CCR4-NOT TRANSCRIPTION COMPLEX SUBUNIT"/>
    <property type="match status" value="1"/>
</dbReference>
<dbReference type="GO" id="GO:0003723">
    <property type="term" value="F:RNA binding"/>
    <property type="evidence" value="ECO:0007669"/>
    <property type="project" value="UniProtKB-KW"/>
</dbReference>
<dbReference type="EC" id="3.1.13.4" evidence="5"/>
<dbReference type="AlphaFoldDB" id="A0A1G4JP01"/>
<accession>A0A1G4JP01</accession>
<evidence type="ECO:0000256" key="11">
    <source>
        <dbReference type="ARBA" id="ARBA00022884"/>
    </source>
</evidence>
<evidence type="ECO:0000256" key="1">
    <source>
        <dbReference type="ARBA" id="ARBA00001663"/>
    </source>
</evidence>
<dbReference type="STRING" id="1266660.A0A1G4JP01"/>
<evidence type="ECO:0000256" key="14">
    <source>
        <dbReference type="ARBA" id="ARBA00023242"/>
    </source>
</evidence>
<keyword evidence="13" id="KW-0804">Transcription</keyword>
<evidence type="ECO:0000313" key="17">
    <source>
        <dbReference type="Proteomes" id="UP000190274"/>
    </source>
</evidence>
<proteinExistence type="inferred from homology"/>
<feature type="compositionally biased region" description="Low complexity" evidence="15">
    <location>
        <begin position="45"/>
        <end position="57"/>
    </location>
</feature>
<evidence type="ECO:0000256" key="5">
    <source>
        <dbReference type="ARBA" id="ARBA00012161"/>
    </source>
</evidence>
<dbReference type="GO" id="GO:0000932">
    <property type="term" value="C:P-body"/>
    <property type="evidence" value="ECO:0007669"/>
    <property type="project" value="EnsemblFungi"/>
</dbReference>
<evidence type="ECO:0000256" key="8">
    <source>
        <dbReference type="ARBA" id="ARBA00022723"/>
    </source>
</evidence>
<evidence type="ECO:0000256" key="4">
    <source>
        <dbReference type="ARBA" id="ARBA00008372"/>
    </source>
</evidence>
<dbReference type="GO" id="GO:0005634">
    <property type="term" value="C:nucleus"/>
    <property type="evidence" value="ECO:0007669"/>
    <property type="project" value="UniProtKB-SubCell"/>
</dbReference>
<dbReference type="Proteomes" id="UP000190274">
    <property type="component" value="Chromosome F"/>
</dbReference>
<dbReference type="GO" id="GO:0030015">
    <property type="term" value="C:CCR4-NOT core complex"/>
    <property type="evidence" value="ECO:0007669"/>
    <property type="project" value="EnsemblFungi"/>
</dbReference>
<keyword evidence="11" id="KW-0694">RNA-binding</keyword>
<dbReference type="GO" id="GO:0000289">
    <property type="term" value="P:nuclear-transcribed mRNA poly(A) tail shortening"/>
    <property type="evidence" value="ECO:0007669"/>
    <property type="project" value="EnsemblFungi"/>
</dbReference>
<evidence type="ECO:0000256" key="9">
    <source>
        <dbReference type="ARBA" id="ARBA00022801"/>
    </source>
</evidence>
<keyword evidence="17" id="KW-1185">Reference proteome</keyword>
<evidence type="ECO:0000256" key="3">
    <source>
        <dbReference type="ARBA" id="ARBA00004496"/>
    </source>
</evidence>
<dbReference type="Gene3D" id="3.30.420.10">
    <property type="entry name" value="Ribonuclease H-like superfamily/Ribonuclease H"/>
    <property type="match status" value="1"/>
</dbReference>
<evidence type="ECO:0000256" key="7">
    <source>
        <dbReference type="ARBA" id="ARBA00022722"/>
    </source>
</evidence>
<evidence type="ECO:0000256" key="10">
    <source>
        <dbReference type="ARBA" id="ARBA00022839"/>
    </source>
</evidence>
<keyword evidence="12" id="KW-0805">Transcription regulation</keyword>
<evidence type="ECO:0000256" key="2">
    <source>
        <dbReference type="ARBA" id="ARBA00004123"/>
    </source>
</evidence>
<keyword evidence="7" id="KW-0540">Nuclease</keyword>
<keyword evidence="14" id="KW-0539">Nucleus</keyword>
<comment type="similarity">
    <text evidence="4">Belongs to the CAF1 family.</text>
</comment>
<feature type="compositionally biased region" description="Low complexity" evidence="15">
    <location>
        <begin position="15"/>
        <end position="33"/>
    </location>
</feature>
<dbReference type="GO" id="GO:0032968">
    <property type="term" value="P:positive regulation of transcription elongation by RNA polymerase II"/>
    <property type="evidence" value="ECO:0007669"/>
    <property type="project" value="EnsemblFungi"/>
</dbReference>
<dbReference type="InterPro" id="IPR012337">
    <property type="entry name" value="RNaseH-like_sf"/>
</dbReference>
<keyword evidence="8" id="KW-0479">Metal-binding</keyword>
<name>A0A1G4JP01_9SACH</name>
<gene>
    <name evidence="16" type="ORF">LADA_0F15390G</name>
</gene>
<evidence type="ECO:0000256" key="13">
    <source>
        <dbReference type="ARBA" id="ARBA00023163"/>
    </source>
</evidence>